<reference evidence="6" key="2">
    <citation type="journal article" date="2019" name="MicrobiologyOpen">
        <title>High-quality draft genome sequence of Gaiella occulta isolated from a 150 meter deep mineral water borehole and comparison with the genome sequences of other deep-branching lineages of the phylum Actinobacteria.</title>
        <authorList>
            <person name="Severino R."/>
            <person name="Froufe H.J.C."/>
            <person name="Barroso C."/>
            <person name="Albuquerque L."/>
            <person name="Lobo-da-Cunha A."/>
            <person name="da Costa M.S."/>
            <person name="Egas C."/>
        </authorList>
    </citation>
    <scope>NUCLEOTIDE SEQUENCE [LARGE SCALE GENOMIC DNA]</scope>
    <source>
        <strain evidence="6">F2-233</strain>
    </source>
</reference>
<sequence>MRLLIGMPDPGTRSGPNACEPPFVAALRALDVEVTEQTFVFGDNLEAVGAASRINRVVRTAWRLRKAARARRFDLVHLNTSFDAKTVARDSVTLLLLGRSIAPVFLKLHGSDATVLTRGSRPVRWLARHVLDRAAAIGVLSSEERDAFVAAGIPARKLHVVPNALPAVPATTSHECFLATYALPPKTPLLLFISRLVPTKGLLDAVRACGLLRDRGRRVVLCCVGDGPARADAEAEAARLELGESVRFFGYLPEAEATAFYHRCDALVFPTFHDEGLPIVLLNALAAGLPILTTRTRAAIDYLEEPDTCLWVQPHRPDCLADRVEELLDDEALRAGMRKRERECARQFEPANVARVYADLYAGISAAAKASP</sequence>
<proteinExistence type="predicted"/>
<evidence type="ECO:0000256" key="1">
    <source>
        <dbReference type="ARBA" id="ARBA00022676"/>
    </source>
</evidence>
<gene>
    <name evidence="5" type="ORF">Gocc_1749</name>
</gene>
<evidence type="ECO:0000313" key="6">
    <source>
        <dbReference type="Proteomes" id="UP000254134"/>
    </source>
</evidence>
<keyword evidence="6" id="KW-1185">Reference proteome</keyword>
<dbReference type="GO" id="GO:0016757">
    <property type="term" value="F:glycosyltransferase activity"/>
    <property type="evidence" value="ECO:0007669"/>
    <property type="project" value="UniProtKB-KW"/>
</dbReference>
<evidence type="ECO:0000256" key="2">
    <source>
        <dbReference type="ARBA" id="ARBA00022679"/>
    </source>
</evidence>
<dbReference type="CDD" id="cd03801">
    <property type="entry name" value="GT4_PimA-like"/>
    <property type="match status" value="1"/>
</dbReference>
<accession>A0A7M2YYN6</accession>
<dbReference type="GO" id="GO:1901137">
    <property type="term" value="P:carbohydrate derivative biosynthetic process"/>
    <property type="evidence" value="ECO:0007669"/>
    <property type="project" value="UniProtKB-ARBA"/>
</dbReference>
<dbReference type="AlphaFoldDB" id="A0A7M2YYN6"/>
<feature type="domain" description="Glycosyltransferase subfamily 4-like N-terminal" evidence="4">
    <location>
        <begin position="49"/>
        <end position="163"/>
    </location>
</feature>
<dbReference type="InterPro" id="IPR001296">
    <property type="entry name" value="Glyco_trans_1"/>
</dbReference>
<dbReference type="OrthoDB" id="9787111at2"/>
<dbReference type="SUPFAM" id="SSF53756">
    <property type="entry name" value="UDP-Glycosyltransferase/glycogen phosphorylase"/>
    <property type="match status" value="1"/>
</dbReference>
<dbReference type="PANTHER" id="PTHR45947">
    <property type="entry name" value="SULFOQUINOVOSYL TRANSFERASE SQD2"/>
    <property type="match status" value="1"/>
</dbReference>
<name>A0A7M2YYN6_9ACTN</name>
<dbReference type="Pfam" id="PF00534">
    <property type="entry name" value="Glycos_transf_1"/>
    <property type="match status" value="1"/>
</dbReference>
<dbReference type="Pfam" id="PF13579">
    <property type="entry name" value="Glyco_trans_4_4"/>
    <property type="match status" value="1"/>
</dbReference>
<dbReference type="Proteomes" id="UP000254134">
    <property type="component" value="Unassembled WGS sequence"/>
</dbReference>
<protein>
    <submittedName>
        <fullName evidence="5">Glycosyltransferase</fullName>
    </submittedName>
</protein>
<evidence type="ECO:0000259" key="3">
    <source>
        <dbReference type="Pfam" id="PF00534"/>
    </source>
</evidence>
<reference evidence="5 6" key="1">
    <citation type="submission" date="2018-07" db="EMBL/GenBank/DDBJ databases">
        <title>High-quality-draft genome sequence of Gaiella occulta.</title>
        <authorList>
            <person name="Severino R."/>
            <person name="Froufe H.J.C."/>
            <person name="Rainey F.A."/>
            <person name="Barroso C."/>
            <person name="Albuquerque L."/>
            <person name="Lobo-Da-Cunha A."/>
            <person name="Da Costa M.S."/>
            <person name="Egas C."/>
        </authorList>
    </citation>
    <scope>NUCLEOTIDE SEQUENCE [LARGE SCALE GENOMIC DNA]</scope>
    <source>
        <strain evidence="5 6">F2-233</strain>
    </source>
</reference>
<dbReference type="Gene3D" id="3.40.50.2000">
    <property type="entry name" value="Glycogen Phosphorylase B"/>
    <property type="match status" value="2"/>
</dbReference>
<dbReference type="EMBL" id="QQZY01000003">
    <property type="protein sequence ID" value="RDI74860.1"/>
    <property type="molecule type" value="Genomic_DNA"/>
</dbReference>
<organism evidence="5 6">
    <name type="scientific">Gaiella occulta</name>
    <dbReference type="NCBI Taxonomy" id="1002870"/>
    <lineage>
        <taxon>Bacteria</taxon>
        <taxon>Bacillati</taxon>
        <taxon>Actinomycetota</taxon>
        <taxon>Thermoleophilia</taxon>
        <taxon>Gaiellales</taxon>
        <taxon>Gaiellaceae</taxon>
        <taxon>Gaiella</taxon>
    </lineage>
</organism>
<dbReference type="RefSeq" id="WP_114796141.1">
    <property type="nucleotide sequence ID" value="NZ_QQZY01000003.1"/>
</dbReference>
<comment type="caution">
    <text evidence="5">The sequence shown here is derived from an EMBL/GenBank/DDBJ whole genome shotgun (WGS) entry which is preliminary data.</text>
</comment>
<dbReference type="InterPro" id="IPR050194">
    <property type="entry name" value="Glycosyltransferase_grp1"/>
</dbReference>
<feature type="domain" description="Glycosyl transferase family 1" evidence="3">
    <location>
        <begin position="182"/>
        <end position="342"/>
    </location>
</feature>
<keyword evidence="2 5" id="KW-0808">Transferase</keyword>
<evidence type="ECO:0000313" key="5">
    <source>
        <dbReference type="EMBL" id="RDI74860.1"/>
    </source>
</evidence>
<dbReference type="InterPro" id="IPR028098">
    <property type="entry name" value="Glyco_trans_4-like_N"/>
</dbReference>
<evidence type="ECO:0000259" key="4">
    <source>
        <dbReference type="Pfam" id="PF13579"/>
    </source>
</evidence>
<dbReference type="PANTHER" id="PTHR45947:SF3">
    <property type="entry name" value="SULFOQUINOVOSYL TRANSFERASE SQD2"/>
    <property type="match status" value="1"/>
</dbReference>
<keyword evidence="1" id="KW-0328">Glycosyltransferase</keyword>